<dbReference type="STRING" id="1249552.PS2015_2328"/>
<evidence type="ECO:0000256" key="1">
    <source>
        <dbReference type="RuleBase" id="RU003860"/>
    </source>
</evidence>
<dbReference type="EMBL" id="CP013189">
    <property type="protein sequence ID" value="ALO46963.1"/>
    <property type="molecule type" value="Genomic_DNA"/>
</dbReference>
<dbReference type="Gene3D" id="3.30.300.90">
    <property type="entry name" value="BolA-like"/>
    <property type="match status" value="1"/>
</dbReference>
<proteinExistence type="inferred from homology"/>
<dbReference type="SUPFAM" id="SSF82657">
    <property type="entry name" value="BolA-like"/>
    <property type="match status" value="1"/>
</dbReference>
<dbReference type="Pfam" id="PF01722">
    <property type="entry name" value="BolA"/>
    <property type="match status" value="1"/>
</dbReference>
<sequence>MSIDAQQISGLLQEALPGCQVAVEGGAGKFQVTVIGEIFTDLGAVKRQQLIYQHLNSHIQSGAVHAVSMRLLTPAEAGQL</sequence>
<dbReference type="PIRSF" id="PIRSF003113">
    <property type="entry name" value="BolA"/>
    <property type="match status" value="1"/>
</dbReference>
<dbReference type="RefSeq" id="WP_082628115.1">
    <property type="nucleotide sequence ID" value="NZ_CP013189.1"/>
</dbReference>
<dbReference type="AlphaFoldDB" id="A0A0S2KFR7"/>
<dbReference type="KEGG" id="pspi:PS2015_2328"/>
<dbReference type="InterPro" id="IPR002634">
    <property type="entry name" value="BolA"/>
</dbReference>
<keyword evidence="3" id="KW-1185">Reference proteome</keyword>
<protein>
    <submittedName>
        <fullName evidence="2">Transcriptional regulator BolA</fullName>
    </submittedName>
</protein>
<accession>A0A0S2KFR7</accession>
<evidence type="ECO:0000313" key="2">
    <source>
        <dbReference type="EMBL" id="ALO46963.1"/>
    </source>
</evidence>
<name>A0A0S2KFR7_9GAMM</name>
<gene>
    <name evidence="2" type="ORF">PS2015_2328</name>
</gene>
<dbReference type="OrthoDB" id="9812890at2"/>
<comment type="similarity">
    <text evidence="1">Belongs to the BolA/IbaG family.</text>
</comment>
<evidence type="ECO:0000313" key="3">
    <source>
        <dbReference type="Proteomes" id="UP000065641"/>
    </source>
</evidence>
<dbReference type="InterPro" id="IPR036065">
    <property type="entry name" value="BolA-like_sf"/>
</dbReference>
<reference evidence="2 3" key="1">
    <citation type="submission" date="2015-11" db="EMBL/GenBank/DDBJ databases">
        <authorList>
            <person name="Zhang Y."/>
            <person name="Guo Z."/>
        </authorList>
    </citation>
    <scope>NUCLEOTIDE SEQUENCE [LARGE SCALE GENOMIC DNA]</scope>
    <source>
        <strain evidence="2 3">KCTC 32221</strain>
    </source>
</reference>
<dbReference type="Proteomes" id="UP000065641">
    <property type="component" value="Chromosome"/>
</dbReference>
<organism evidence="2 3">
    <name type="scientific">Pseudohongiella spirulinae</name>
    <dbReference type="NCBI Taxonomy" id="1249552"/>
    <lineage>
        <taxon>Bacteria</taxon>
        <taxon>Pseudomonadati</taxon>
        <taxon>Pseudomonadota</taxon>
        <taxon>Gammaproteobacteria</taxon>
        <taxon>Pseudomonadales</taxon>
        <taxon>Pseudohongiellaceae</taxon>
        <taxon>Pseudohongiella</taxon>
    </lineage>
</organism>